<dbReference type="AlphaFoldDB" id="A0A218Z380"/>
<organism evidence="1 2">
    <name type="scientific">Diplocarpon coronariae</name>
    <dbReference type="NCBI Taxonomy" id="2795749"/>
    <lineage>
        <taxon>Eukaryota</taxon>
        <taxon>Fungi</taxon>
        <taxon>Dikarya</taxon>
        <taxon>Ascomycota</taxon>
        <taxon>Pezizomycotina</taxon>
        <taxon>Leotiomycetes</taxon>
        <taxon>Helotiales</taxon>
        <taxon>Drepanopezizaceae</taxon>
        <taxon>Diplocarpon</taxon>
    </lineage>
</organism>
<protein>
    <submittedName>
        <fullName evidence="1">Uncharacterized protein</fullName>
    </submittedName>
</protein>
<dbReference type="SUPFAM" id="SSF53474">
    <property type="entry name" value="alpha/beta-Hydrolases"/>
    <property type="match status" value="1"/>
</dbReference>
<sequence>MSTGTALEGGYQKVAPCPFAGQVLIAKDNPKKTKISRNRANTRTSRTYRNYLLKNEGQAILLVSDSRGLCYDSRLLADEFAGTGYLTVVPNYTGRIASIAHQEVYTPGDFKGFEGPLSLALGDEDDATPGQARVEIENYLMNGHGYPYPGLAVFNAL</sequence>
<evidence type="ECO:0000313" key="1">
    <source>
        <dbReference type="EMBL" id="OWP02202.1"/>
    </source>
</evidence>
<dbReference type="EMBL" id="MZNU01000243">
    <property type="protein sequence ID" value="OWP02202.1"/>
    <property type="molecule type" value="Genomic_DNA"/>
</dbReference>
<dbReference type="STRING" id="503106.A0A218Z380"/>
<proteinExistence type="predicted"/>
<dbReference type="OrthoDB" id="17560at2759"/>
<keyword evidence="2" id="KW-1185">Reference proteome</keyword>
<gene>
    <name evidence="1" type="ORF">B2J93_5589</name>
</gene>
<dbReference type="Proteomes" id="UP000242519">
    <property type="component" value="Unassembled WGS sequence"/>
</dbReference>
<accession>A0A218Z380</accession>
<evidence type="ECO:0000313" key="2">
    <source>
        <dbReference type="Proteomes" id="UP000242519"/>
    </source>
</evidence>
<comment type="caution">
    <text evidence="1">The sequence shown here is derived from an EMBL/GenBank/DDBJ whole genome shotgun (WGS) entry which is preliminary data.</text>
</comment>
<dbReference type="InParanoid" id="A0A218Z380"/>
<name>A0A218Z380_9HELO</name>
<dbReference type="InterPro" id="IPR029058">
    <property type="entry name" value="AB_hydrolase_fold"/>
</dbReference>
<reference evidence="1 2" key="1">
    <citation type="submission" date="2017-04" db="EMBL/GenBank/DDBJ databases">
        <title>Draft genome sequence of Marssonina coronaria NL1: causal agent of apple blotch.</title>
        <authorList>
            <person name="Cheng Q."/>
        </authorList>
    </citation>
    <scope>NUCLEOTIDE SEQUENCE [LARGE SCALE GENOMIC DNA]</scope>
    <source>
        <strain evidence="1 2">NL1</strain>
    </source>
</reference>